<dbReference type="Pfam" id="PF06985">
    <property type="entry name" value="HET"/>
    <property type="match status" value="1"/>
</dbReference>
<protein>
    <recommendedName>
        <fullName evidence="1">Heterokaryon incompatibility domain-containing protein</fullName>
    </recommendedName>
</protein>
<evidence type="ECO:0000313" key="2">
    <source>
        <dbReference type="EMBL" id="CZR69261.1"/>
    </source>
</evidence>
<evidence type="ECO:0000259" key="1">
    <source>
        <dbReference type="Pfam" id="PF06985"/>
    </source>
</evidence>
<dbReference type="AlphaFoldDB" id="A0A1L7XW51"/>
<gene>
    <name evidence="2" type="ORF">PAC_19161</name>
</gene>
<proteinExistence type="predicted"/>
<evidence type="ECO:0000313" key="3">
    <source>
        <dbReference type="Proteomes" id="UP000184330"/>
    </source>
</evidence>
<dbReference type="InterPro" id="IPR010730">
    <property type="entry name" value="HET"/>
</dbReference>
<dbReference type="EMBL" id="FJOG01000067">
    <property type="protein sequence ID" value="CZR69261.1"/>
    <property type="molecule type" value="Genomic_DNA"/>
</dbReference>
<accession>A0A1L7XW51</accession>
<dbReference type="Proteomes" id="UP000184330">
    <property type="component" value="Unassembled WGS sequence"/>
</dbReference>
<dbReference type="PANTHER" id="PTHR33112">
    <property type="entry name" value="DOMAIN PROTEIN, PUTATIVE-RELATED"/>
    <property type="match status" value="1"/>
</dbReference>
<keyword evidence="3" id="KW-1185">Reference proteome</keyword>
<sequence>MAMCQVCRAFWTHLFARVNEDRNTIVEPNARDDCFCQHHPNFMALQAAGEAGCTYCLIFAKEVLRRAGGRKISSDSPTYVGHPKKIRFRGEQINRISVKVKCHDPTTSSTSPTTSEIETIFHVSHIPDTWNGTLRCSSHEAGIALIKKWGQNCLQNHPSCRIKEKKKHFPTRLIKVRNSDGVSDPILVITKQEKQMERQQYVALSYCWGNTTSDAAMTTEENIGQRLQSIAIQSLPKTIQNAITITRQLGIQYLWVDALCIIQRSAEDWQRECSNMSRIYRNALFTIAASASDNSQGGCEIATPPLCLVSSLSPAYGTRGRFMITPEPTIGAFGWSDYPVLLNEPLQNRAWCLQERHLSQRIIHFTTEGLLWECRSGKASNMRPWDCSISDYENPESYRLSDDGDSDWNTATMYGCWEDVVKDFCWRRLTCETDKLPALSGLAASFQSMFPEDNYYAGLWGSRFPGTLAWRVNDIKERPSRRPSSYRGPSWSWVSVEGLIEFNGSSWYDEATVSSCFVKSAGKDSFGSVESGIVKVSGPFRSAVCGLKLTEDKFPDEAEENVVRSQNAAKTTCYELLDISTRDCIGVLRFDVPSELGTYSNRDIQCLRLGRFGKNSKDLYKCIERDEFFDNTHQGMYKYGYAAVALALIPTGEGMNQYKRIGLIEPVLDNWFKDCEERNISII</sequence>
<dbReference type="STRING" id="576137.A0A1L7XW51"/>
<dbReference type="PANTHER" id="PTHR33112:SF16">
    <property type="entry name" value="HETEROKARYON INCOMPATIBILITY DOMAIN-CONTAINING PROTEIN"/>
    <property type="match status" value="1"/>
</dbReference>
<reference evidence="2 3" key="1">
    <citation type="submission" date="2016-03" db="EMBL/GenBank/DDBJ databases">
        <authorList>
            <person name="Ploux O."/>
        </authorList>
    </citation>
    <scope>NUCLEOTIDE SEQUENCE [LARGE SCALE GENOMIC DNA]</scope>
    <source>
        <strain evidence="2 3">UAMH 11012</strain>
    </source>
</reference>
<name>A0A1L7XW51_9HELO</name>
<organism evidence="2 3">
    <name type="scientific">Phialocephala subalpina</name>
    <dbReference type="NCBI Taxonomy" id="576137"/>
    <lineage>
        <taxon>Eukaryota</taxon>
        <taxon>Fungi</taxon>
        <taxon>Dikarya</taxon>
        <taxon>Ascomycota</taxon>
        <taxon>Pezizomycotina</taxon>
        <taxon>Leotiomycetes</taxon>
        <taxon>Helotiales</taxon>
        <taxon>Mollisiaceae</taxon>
        <taxon>Phialocephala</taxon>
        <taxon>Phialocephala fortinii species complex</taxon>
    </lineage>
</organism>
<dbReference type="OrthoDB" id="8300194at2759"/>
<feature type="domain" description="Heterokaryon incompatibility" evidence="1">
    <location>
        <begin position="201"/>
        <end position="355"/>
    </location>
</feature>